<sequence length="488" mass="53044">MTKLKIKIATVALSLAIMGTGCSKFLDVNENPNKPTTADVKLLLPSAAASTSHVLSNQLGINSGLWAQYWTQSPYSSQYKTNDRYLNTSTSQDRPWLIVWRNALQNYENVIQNYGQFSQHGAIAYLLKAYTFQMATDAWGDIPLKEALKGGDSLAVGYDTQEAVYDSVFSWISKGQALIDPANQFKPGAEDLFFNGDMDQWRRFANTMKLRAYLRIVKAAPGKAEAGIRALQTANATFLEKDAKITYSSSGGNENPMFAEILGLGRTQNLVASSTAIDAMTANKDPRLKVLYTTVTNEYNGVDIDTIVGIPQGSYGTIPPFQVSFPSAATGGLGDDNNSALAPVIFISAAESYFLQAEAAVRGWLAGTPATLFRSGITASFTANNLTAAAPAYIAAAPDAQWPATNANDAQIKAIITQKYYAMNGKQTFEAWTEWRRTGFPSFFVVSKVGALGAGKFPLRLPYPNTELTTNAKFPGAIKLDVPVWWDK</sequence>
<evidence type="ECO:0000313" key="3">
    <source>
        <dbReference type="Proteomes" id="UP000185003"/>
    </source>
</evidence>
<protein>
    <submittedName>
        <fullName evidence="2">Starch-binding associating with outer membrane</fullName>
    </submittedName>
</protein>
<feature type="chain" id="PRO_5012568499" evidence="1">
    <location>
        <begin position="24"/>
        <end position="488"/>
    </location>
</feature>
<feature type="signal peptide" evidence="1">
    <location>
        <begin position="1"/>
        <end position="23"/>
    </location>
</feature>
<dbReference type="Proteomes" id="UP000185003">
    <property type="component" value="Unassembled WGS sequence"/>
</dbReference>
<keyword evidence="1" id="KW-0732">Signal</keyword>
<dbReference type="PROSITE" id="PS51257">
    <property type="entry name" value="PROKAR_LIPOPROTEIN"/>
    <property type="match status" value="1"/>
</dbReference>
<proteinExistence type="predicted"/>
<name>A0A1N6JFY3_9BACT</name>
<evidence type="ECO:0000313" key="2">
    <source>
        <dbReference type="EMBL" id="SIO43215.1"/>
    </source>
</evidence>
<dbReference type="OrthoDB" id="614457at2"/>
<dbReference type="EMBL" id="FSRA01000002">
    <property type="protein sequence ID" value="SIO43215.1"/>
    <property type="molecule type" value="Genomic_DNA"/>
</dbReference>
<dbReference type="InterPro" id="IPR041662">
    <property type="entry name" value="SusD-like_2"/>
</dbReference>
<keyword evidence="3" id="KW-1185">Reference proteome</keyword>
<accession>A0A1N6JFY3</accession>
<dbReference type="Pfam" id="PF12771">
    <property type="entry name" value="SusD-like_2"/>
    <property type="match status" value="1"/>
</dbReference>
<evidence type="ECO:0000256" key="1">
    <source>
        <dbReference type="SAM" id="SignalP"/>
    </source>
</evidence>
<dbReference type="AlphaFoldDB" id="A0A1N6JFY3"/>
<dbReference type="InterPro" id="IPR011990">
    <property type="entry name" value="TPR-like_helical_dom_sf"/>
</dbReference>
<dbReference type="STRING" id="536979.SAMN04488055_3977"/>
<dbReference type="SUPFAM" id="SSF48452">
    <property type="entry name" value="TPR-like"/>
    <property type="match status" value="1"/>
</dbReference>
<dbReference type="RefSeq" id="WP_074241294.1">
    <property type="nucleotide sequence ID" value="NZ_FSRA01000002.1"/>
</dbReference>
<dbReference type="Gene3D" id="1.25.40.390">
    <property type="match status" value="1"/>
</dbReference>
<reference evidence="2 3" key="1">
    <citation type="submission" date="2016-11" db="EMBL/GenBank/DDBJ databases">
        <authorList>
            <person name="Jaros S."/>
            <person name="Januszkiewicz K."/>
            <person name="Wedrychowicz H."/>
        </authorList>
    </citation>
    <scope>NUCLEOTIDE SEQUENCE [LARGE SCALE GENOMIC DNA]</scope>
    <source>
        <strain evidence="2 3">DSM 24787</strain>
    </source>
</reference>
<gene>
    <name evidence="2" type="ORF">SAMN04488055_3977</name>
</gene>
<organism evidence="2 3">
    <name type="scientific">Chitinophaga niabensis</name>
    <dbReference type="NCBI Taxonomy" id="536979"/>
    <lineage>
        <taxon>Bacteria</taxon>
        <taxon>Pseudomonadati</taxon>
        <taxon>Bacteroidota</taxon>
        <taxon>Chitinophagia</taxon>
        <taxon>Chitinophagales</taxon>
        <taxon>Chitinophagaceae</taxon>
        <taxon>Chitinophaga</taxon>
    </lineage>
</organism>